<keyword evidence="12" id="KW-0779">Telomere</keyword>
<protein>
    <recommendedName>
        <fullName evidence="5 19">ATP-dependent DNA helicase II subunit 2</fullName>
        <ecNumber evidence="4 19">3.6.4.12</ecNumber>
    </recommendedName>
</protein>
<dbReference type="EnsemblFungi" id="EJT81839">
    <property type="protein sequence ID" value="EJT81839"/>
    <property type="gene ID" value="GGTG_01813"/>
</dbReference>
<dbReference type="GO" id="GO:0003684">
    <property type="term" value="F:damaged DNA binding"/>
    <property type="evidence" value="ECO:0007669"/>
    <property type="project" value="InterPro"/>
</dbReference>
<evidence type="ECO:0000256" key="15">
    <source>
        <dbReference type="ARBA" id="ARBA00023204"/>
    </source>
</evidence>
<reference evidence="21" key="3">
    <citation type="submission" date="2010-09" db="EMBL/GenBank/DDBJ databases">
        <title>Annotation of Gaeumannomyces graminis var. tritici R3-111a-1.</title>
        <authorList>
            <consortium name="The Broad Institute Genome Sequencing Platform"/>
            <person name="Ma L.-J."/>
            <person name="Dead R."/>
            <person name="Young S.K."/>
            <person name="Zeng Q."/>
            <person name="Gargeya S."/>
            <person name="Fitzgerald M."/>
            <person name="Haas B."/>
            <person name="Abouelleil A."/>
            <person name="Alvarado L."/>
            <person name="Arachchi H.M."/>
            <person name="Berlin A."/>
            <person name="Brown A."/>
            <person name="Chapman S.B."/>
            <person name="Chen Z."/>
            <person name="Dunbar C."/>
            <person name="Freedman E."/>
            <person name="Gearin G."/>
            <person name="Gellesch M."/>
            <person name="Goldberg J."/>
            <person name="Griggs A."/>
            <person name="Gujja S."/>
            <person name="Heiman D."/>
            <person name="Howarth C."/>
            <person name="Larson L."/>
            <person name="Lui A."/>
            <person name="MacDonald P.J.P."/>
            <person name="Mehta T."/>
            <person name="Montmayeur A."/>
            <person name="Murphy C."/>
            <person name="Neiman D."/>
            <person name="Pearson M."/>
            <person name="Priest M."/>
            <person name="Roberts A."/>
            <person name="Saif S."/>
            <person name="Shea T."/>
            <person name="Shenoy N."/>
            <person name="Sisk P."/>
            <person name="Stolte C."/>
            <person name="Sykes S."/>
            <person name="Yandava C."/>
            <person name="Wortman J."/>
            <person name="Nusbaum C."/>
            <person name="Birren B."/>
        </authorList>
    </citation>
    <scope>NUCLEOTIDE SEQUENCE</scope>
    <source>
        <strain evidence="21">R3-111a-1</strain>
    </source>
</reference>
<proteinExistence type="inferred from homology"/>
<dbReference type="PROSITE" id="PS50234">
    <property type="entry name" value="VWFA"/>
    <property type="match status" value="1"/>
</dbReference>
<dbReference type="Proteomes" id="UP000006039">
    <property type="component" value="Unassembled WGS sequence"/>
</dbReference>
<dbReference type="InterPro" id="IPR024193">
    <property type="entry name" value="Ku80"/>
</dbReference>
<dbReference type="InterPro" id="IPR016194">
    <property type="entry name" value="SPOC-like_C_dom_sf"/>
</dbReference>
<evidence type="ECO:0000256" key="6">
    <source>
        <dbReference type="ARBA" id="ARBA00022454"/>
    </source>
</evidence>
<reference evidence="21" key="2">
    <citation type="submission" date="2010-07" db="EMBL/GenBank/DDBJ databases">
        <authorList>
            <consortium name="The Broad Institute Genome Sequencing Platform"/>
            <consortium name="Broad Institute Genome Sequencing Center for Infectious Disease"/>
            <person name="Ma L.-J."/>
            <person name="Dead R."/>
            <person name="Young S."/>
            <person name="Zeng Q."/>
            <person name="Koehrsen M."/>
            <person name="Alvarado L."/>
            <person name="Berlin A."/>
            <person name="Chapman S.B."/>
            <person name="Chen Z."/>
            <person name="Freedman E."/>
            <person name="Gellesch M."/>
            <person name="Goldberg J."/>
            <person name="Griggs A."/>
            <person name="Gujja S."/>
            <person name="Heilman E.R."/>
            <person name="Heiman D."/>
            <person name="Hepburn T."/>
            <person name="Howarth C."/>
            <person name="Jen D."/>
            <person name="Larson L."/>
            <person name="Mehta T."/>
            <person name="Neiman D."/>
            <person name="Pearson M."/>
            <person name="Roberts A."/>
            <person name="Saif S."/>
            <person name="Shea T."/>
            <person name="Shenoy N."/>
            <person name="Sisk P."/>
            <person name="Stolte C."/>
            <person name="Sykes S."/>
            <person name="Walk T."/>
            <person name="White J."/>
            <person name="Yandava C."/>
            <person name="Haas B."/>
            <person name="Nusbaum C."/>
            <person name="Birren B."/>
        </authorList>
    </citation>
    <scope>NUCLEOTIDE SEQUENCE</scope>
    <source>
        <strain evidence="21">R3-111a-1</strain>
    </source>
</reference>
<accession>J3NKM2</accession>
<dbReference type="GO" id="GO:0016787">
    <property type="term" value="F:hydrolase activity"/>
    <property type="evidence" value="ECO:0007669"/>
    <property type="project" value="UniProtKB-KW"/>
</dbReference>
<dbReference type="Gene3D" id="3.40.50.410">
    <property type="entry name" value="von Willebrand factor, type A domain"/>
    <property type="match status" value="1"/>
</dbReference>
<dbReference type="GO" id="GO:0042162">
    <property type="term" value="F:telomeric DNA binding"/>
    <property type="evidence" value="ECO:0007669"/>
    <property type="project" value="InterPro"/>
</dbReference>
<dbReference type="Pfam" id="PF03731">
    <property type="entry name" value="Ku_N"/>
    <property type="match status" value="1"/>
</dbReference>
<sequence length="727" mass="80863">MADKEVTVFIIDLGQSMGDCNGGRVEPDLDWSMRYVWDKLCTIVAASRKTWQVGVVGLRTDDTNNIHHKGHEDGYENISVLQPVGPMSMTSLKELRGQIAPSNTNSGDAISAIVVAIDLIDNAAPQRLKYKRKIVLVTDGQGPMDEDSLEDIWARINQLNIELTVVGVDFDDADYGSKEEDKTRVKTTNEKLLRTLTGNCKDAVFGTMAEAVEELQNPRIKTTRPYKTFDGQLTLGDPKAYGSSALSIRVERYFKTKAAHAVSASTVVVKSEDATQSTRTVRGEEDDSVPADGMLTGLQTARNYQIKDESAPGGKRDVKFEGLAKGYEYGRTAVHISESEHNITKLETTKEFTIIGFIPKEKFEPFLSMGEACVTLAAKFSEKDEVALSALINALYDTESYAVARLVTKDGKDPQLVLLMPESDVEFECLYDVPLPFAEDLRHYQFPPLDKVVTLSGQTMTTHRLLPSDALEQAMSDYVDAMDLSSYNTGDDDEPSEYAPIDETFSPMIHRVNQAIRQRVVHPDKPIQPATGILTRYSMPPEKLVDEAADQIKELIRIADVKKVPPKVKGKRQRETVKPMSGLDVDALLGKEGPKKRAKITAENSVPEFKQMLAVADEVSTIEDAARQMGVIIRDLIQNSMGDANYDRATENMRVMRDELVGLEEPELYNDFVRSLKKMIATGDLCGDRREMWWYIKLGKLGLVSTKESEVSTVTEEEALEFTRTGV</sequence>
<gene>
    <name evidence="22" type="primary">20342271</name>
    <name evidence="21" type="ORF">GGTG_01813</name>
</gene>
<dbReference type="GO" id="GO:0003678">
    <property type="term" value="F:DNA helicase activity"/>
    <property type="evidence" value="ECO:0007669"/>
    <property type="project" value="UniProtKB-EC"/>
</dbReference>
<evidence type="ECO:0000256" key="7">
    <source>
        <dbReference type="ARBA" id="ARBA00022741"/>
    </source>
</evidence>
<evidence type="ECO:0000259" key="20">
    <source>
        <dbReference type="PROSITE" id="PS50234"/>
    </source>
</evidence>
<comment type="similarity">
    <text evidence="3 19">Belongs to the ku80 family.</text>
</comment>
<dbReference type="HOGENOM" id="CLU_010975_1_1_1"/>
<dbReference type="InterPro" id="IPR036494">
    <property type="entry name" value="Ku_C_sf"/>
</dbReference>
<keyword evidence="8 19" id="KW-0227">DNA damage</keyword>
<keyword evidence="13 19" id="KW-0238">DNA-binding</keyword>
<feature type="domain" description="VWFA" evidence="20">
    <location>
        <begin position="6"/>
        <end position="215"/>
    </location>
</feature>
<dbReference type="InterPro" id="IPR036465">
    <property type="entry name" value="vWFA_dom_sf"/>
</dbReference>
<evidence type="ECO:0000256" key="5">
    <source>
        <dbReference type="ARBA" id="ARBA00021792"/>
    </source>
</evidence>
<evidence type="ECO:0000256" key="3">
    <source>
        <dbReference type="ARBA" id="ARBA00007726"/>
    </source>
</evidence>
<evidence type="ECO:0000256" key="14">
    <source>
        <dbReference type="ARBA" id="ARBA00023172"/>
    </source>
</evidence>
<evidence type="ECO:0000256" key="13">
    <source>
        <dbReference type="ARBA" id="ARBA00023125"/>
    </source>
</evidence>
<dbReference type="PIRSF" id="PIRSF016570">
    <property type="entry name" value="Ku80"/>
    <property type="match status" value="1"/>
</dbReference>
<dbReference type="GO" id="GO:0006310">
    <property type="term" value="P:DNA recombination"/>
    <property type="evidence" value="ECO:0007669"/>
    <property type="project" value="UniProtKB-KW"/>
</dbReference>
<evidence type="ECO:0000256" key="10">
    <source>
        <dbReference type="ARBA" id="ARBA00022806"/>
    </source>
</evidence>
<dbReference type="InterPro" id="IPR005161">
    <property type="entry name" value="Ku_N"/>
</dbReference>
<name>J3NKM2_GAET3</name>
<comment type="subcellular location">
    <subcellularLocation>
        <location evidence="2">Chromosome</location>
        <location evidence="2">Telomere</location>
    </subcellularLocation>
    <subcellularLocation>
        <location evidence="1 19">Nucleus</location>
    </subcellularLocation>
</comment>
<keyword evidence="15 19" id="KW-0234">DNA repair</keyword>
<dbReference type="VEuPathDB" id="FungiDB:GGTG_01813"/>
<dbReference type="AlphaFoldDB" id="J3NKM2"/>
<evidence type="ECO:0000256" key="1">
    <source>
        <dbReference type="ARBA" id="ARBA00004123"/>
    </source>
</evidence>
<dbReference type="RefSeq" id="XP_009217848.1">
    <property type="nucleotide sequence ID" value="XM_009219584.1"/>
</dbReference>
<evidence type="ECO:0000256" key="8">
    <source>
        <dbReference type="ARBA" id="ARBA00022763"/>
    </source>
</evidence>
<reference evidence="22" key="5">
    <citation type="submission" date="2018-04" db="UniProtKB">
        <authorList>
            <consortium name="EnsemblFungi"/>
        </authorList>
    </citation>
    <scope>IDENTIFICATION</scope>
    <source>
        <strain evidence="22">R3-111a-1</strain>
    </source>
</reference>
<dbReference type="InterPro" id="IPR006164">
    <property type="entry name" value="DNA_bd_Ku70/Ku80"/>
</dbReference>
<dbReference type="GO" id="GO:0003690">
    <property type="term" value="F:double-stranded DNA binding"/>
    <property type="evidence" value="ECO:0007669"/>
    <property type="project" value="TreeGrafter"/>
</dbReference>
<dbReference type="GeneID" id="20342271"/>
<dbReference type="GO" id="GO:0005524">
    <property type="term" value="F:ATP binding"/>
    <property type="evidence" value="ECO:0007669"/>
    <property type="project" value="UniProtKB-UniRule"/>
</dbReference>
<dbReference type="Gene3D" id="2.40.290.10">
    <property type="match status" value="1"/>
</dbReference>
<dbReference type="Pfam" id="PF02735">
    <property type="entry name" value="Ku"/>
    <property type="match status" value="1"/>
</dbReference>
<comment type="catalytic activity">
    <reaction evidence="18 19">
        <text>ATP + H2O = ADP + phosphate + H(+)</text>
        <dbReference type="Rhea" id="RHEA:13065"/>
        <dbReference type="ChEBI" id="CHEBI:15377"/>
        <dbReference type="ChEBI" id="CHEBI:15378"/>
        <dbReference type="ChEBI" id="CHEBI:30616"/>
        <dbReference type="ChEBI" id="CHEBI:43474"/>
        <dbReference type="ChEBI" id="CHEBI:456216"/>
        <dbReference type="EC" id="3.6.4.12"/>
    </reaction>
</comment>
<keyword evidence="23" id="KW-1185">Reference proteome</keyword>
<keyword evidence="6" id="KW-0158">Chromosome</keyword>
<dbReference type="EC" id="3.6.4.12" evidence="4 19"/>
<keyword evidence="16 19" id="KW-0539">Nucleus</keyword>
<dbReference type="GO" id="GO:0000723">
    <property type="term" value="P:telomere maintenance"/>
    <property type="evidence" value="ECO:0007669"/>
    <property type="project" value="InterPro"/>
</dbReference>
<dbReference type="CDD" id="cd00873">
    <property type="entry name" value="KU80"/>
    <property type="match status" value="1"/>
</dbReference>
<dbReference type="eggNOG" id="KOG2326">
    <property type="taxonomic scope" value="Eukaryota"/>
</dbReference>
<dbReference type="SUPFAM" id="SSF101420">
    <property type="entry name" value="C-terminal domain of Ku80"/>
    <property type="match status" value="1"/>
</dbReference>
<dbReference type="Gene3D" id="1.10.1600.10">
    <property type="match status" value="1"/>
</dbReference>
<keyword evidence="9 19" id="KW-0378">Hydrolase</keyword>
<dbReference type="FunCoup" id="J3NKM2">
    <property type="interactions" value="128"/>
</dbReference>
<dbReference type="FunFam" id="1.10.1600.10:FF:000002">
    <property type="entry name" value="X-ray repair cross-complementing protein 5"/>
    <property type="match status" value="1"/>
</dbReference>
<reference evidence="22" key="4">
    <citation type="journal article" date="2015" name="G3 (Bethesda)">
        <title>Genome sequences of three phytopathogenic species of the Magnaporthaceae family of fungi.</title>
        <authorList>
            <person name="Okagaki L.H."/>
            <person name="Nunes C.C."/>
            <person name="Sailsbery J."/>
            <person name="Clay B."/>
            <person name="Brown D."/>
            <person name="John T."/>
            <person name="Oh Y."/>
            <person name="Young N."/>
            <person name="Fitzgerald M."/>
            <person name="Haas B.J."/>
            <person name="Zeng Q."/>
            <person name="Young S."/>
            <person name="Adiconis X."/>
            <person name="Fan L."/>
            <person name="Levin J.Z."/>
            <person name="Mitchell T.K."/>
            <person name="Okubara P.A."/>
            <person name="Farman M.L."/>
            <person name="Kohn L.M."/>
            <person name="Birren B."/>
            <person name="Ma L.-J."/>
            <person name="Dean R.A."/>
        </authorList>
    </citation>
    <scope>NUCLEOTIDE SEQUENCE</scope>
    <source>
        <strain evidence="22">R3-111a-1</strain>
    </source>
</reference>
<evidence type="ECO:0000313" key="23">
    <source>
        <dbReference type="Proteomes" id="UP000006039"/>
    </source>
</evidence>
<dbReference type="SMART" id="SM00559">
    <property type="entry name" value="Ku78"/>
    <property type="match status" value="1"/>
</dbReference>
<evidence type="ECO:0000256" key="19">
    <source>
        <dbReference type="PIRNR" id="PIRNR016570"/>
    </source>
</evidence>
<dbReference type="OrthoDB" id="30826at2759"/>
<evidence type="ECO:0000313" key="21">
    <source>
        <dbReference type="EMBL" id="EJT81839.1"/>
    </source>
</evidence>
<dbReference type="EMBL" id="GL385395">
    <property type="protein sequence ID" value="EJT81839.1"/>
    <property type="molecule type" value="Genomic_DNA"/>
</dbReference>
<evidence type="ECO:0000256" key="16">
    <source>
        <dbReference type="ARBA" id="ARBA00023242"/>
    </source>
</evidence>
<keyword evidence="7 19" id="KW-0547">Nucleotide-binding</keyword>
<evidence type="ECO:0000256" key="2">
    <source>
        <dbReference type="ARBA" id="ARBA00004574"/>
    </source>
</evidence>
<evidence type="ECO:0000256" key="12">
    <source>
        <dbReference type="ARBA" id="ARBA00022895"/>
    </source>
</evidence>
<reference evidence="23" key="1">
    <citation type="submission" date="2010-07" db="EMBL/GenBank/DDBJ databases">
        <title>The genome sequence of Gaeumannomyces graminis var. tritici strain R3-111a-1.</title>
        <authorList>
            <consortium name="The Broad Institute Genome Sequencing Platform"/>
            <person name="Ma L.-J."/>
            <person name="Dead R."/>
            <person name="Young S."/>
            <person name="Zeng Q."/>
            <person name="Koehrsen M."/>
            <person name="Alvarado L."/>
            <person name="Berlin A."/>
            <person name="Chapman S.B."/>
            <person name="Chen Z."/>
            <person name="Freedman E."/>
            <person name="Gellesch M."/>
            <person name="Goldberg J."/>
            <person name="Griggs A."/>
            <person name="Gujja S."/>
            <person name="Heilman E.R."/>
            <person name="Heiman D."/>
            <person name="Hepburn T."/>
            <person name="Howarth C."/>
            <person name="Jen D."/>
            <person name="Larson L."/>
            <person name="Mehta T."/>
            <person name="Neiman D."/>
            <person name="Pearson M."/>
            <person name="Roberts A."/>
            <person name="Saif S."/>
            <person name="Shea T."/>
            <person name="Shenoy N."/>
            <person name="Sisk P."/>
            <person name="Stolte C."/>
            <person name="Sykes S."/>
            <person name="Walk T."/>
            <person name="White J."/>
            <person name="Yandava C."/>
            <person name="Haas B."/>
            <person name="Nusbaum C."/>
            <person name="Birren B."/>
        </authorList>
    </citation>
    <scope>NUCLEOTIDE SEQUENCE [LARGE SCALE GENOMIC DNA]</scope>
    <source>
        <strain evidence="23">R3-111a-1</strain>
    </source>
</reference>
<keyword evidence="10 19" id="KW-0347">Helicase</keyword>
<dbReference type="SUPFAM" id="SSF100939">
    <property type="entry name" value="SPOC domain-like"/>
    <property type="match status" value="1"/>
</dbReference>
<evidence type="ECO:0000256" key="17">
    <source>
        <dbReference type="ARBA" id="ARBA00024890"/>
    </source>
</evidence>
<dbReference type="STRING" id="644352.J3NKM2"/>
<organism evidence="21">
    <name type="scientific">Gaeumannomyces tritici (strain R3-111a-1)</name>
    <name type="common">Wheat and barley take-all root rot fungus</name>
    <name type="synonym">Gaeumannomyces graminis var. tritici</name>
    <dbReference type="NCBI Taxonomy" id="644352"/>
    <lineage>
        <taxon>Eukaryota</taxon>
        <taxon>Fungi</taxon>
        <taxon>Dikarya</taxon>
        <taxon>Ascomycota</taxon>
        <taxon>Pezizomycotina</taxon>
        <taxon>Sordariomycetes</taxon>
        <taxon>Sordariomycetidae</taxon>
        <taxon>Magnaporthales</taxon>
        <taxon>Magnaporthaceae</taxon>
        <taxon>Gaeumannomyces</taxon>
    </lineage>
</organism>
<dbReference type="GO" id="GO:0006303">
    <property type="term" value="P:double-strand break repair via nonhomologous end joining"/>
    <property type="evidence" value="ECO:0007669"/>
    <property type="project" value="InterPro"/>
</dbReference>
<dbReference type="PANTHER" id="PTHR12604:SF4">
    <property type="entry name" value="X-RAY REPAIR CROSS-COMPLEMENTING PROTEIN 5"/>
    <property type="match status" value="1"/>
</dbReference>
<evidence type="ECO:0000256" key="9">
    <source>
        <dbReference type="ARBA" id="ARBA00022801"/>
    </source>
</evidence>
<dbReference type="SUPFAM" id="SSF53300">
    <property type="entry name" value="vWA-like"/>
    <property type="match status" value="1"/>
</dbReference>
<evidence type="ECO:0000256" key="4">
    <source>
        <dbReference type="ARBA" id="ARBA00012551"/>
    </source>
</evidence>
<keyword evidence="11 19" id="KW-0067">ATP-binding</keyword>
<keyword evidence="14 19" id="KW-0233">DNA recombination</keyword>
<dbReference type="InterPro" id="IPR002035">
    <property type="entry name" value="VWF_A"/>
</dbReference>
<dbReference type="FunFam" id="3.40.50.410:FF:000073">
    <property type="entry name" value="ATP-dependent DNA helicase II subunit 2"/>
    <property type="match status" value="1"/>
</dbReference>
<comment type="function">
    <text evidence="17">Single-stranded DNA-dependent ATP-dependent helicase. Involved in non-homologous end joining (NHEJ) DNA double strand break repair. DNA-binding is sequence-independent but has a high affinity to nicks in double-stranded DNA and to the ends of duplex DNA. Binds to naturally occurring chromosomal ends, and therefore provides chromosomal end protection. Required also for telomere recombination to repair telomeric ends in the absence of telomerase. KU70, of the KU70/KU80 heterodimer, binds to the stem loop of TLC1, the RNA component of telomerase. Involved in telomere maintenance. Interacts with telomeric repeats and subtelomeric sequences thereby controlling telomere length and protecting against subtelomeric rearrangement. Maintains telomeric chromatin, which is involved in silencing the expression of genes located at the telomere. Required for mating-type switching.</text>
</comment>
<dbReference type="InterPro" id="IPR014893">
    <property type="entry name" value="Ku_PK_bind"/>
</dbReference>
<evidence type="ECO:0000256" key="11">
    <source>
        <dbReference type="ARBA" id="ARBA00022840"/>
    </source>
</evidence>
<dbReference type="Pfam" id="PF08785">
    <property type="entry name" value="Ku_PK_bind"/>
    <property type="match status" value="1"/>
</dbReference>
<dbReference type="GO" id="GO:0000781">
    <property type="term" value="C:chromosome, telomeric region"/>
    <property type="evidence" value="ECO:0007669"/>
    <property type="project" value="UniProtKB-SubCell"/>
</dbReference>
<dbReference type="Gene3D" id="1.25.40.240">
    <property type="entry name" value="Ku, C-terminal domain"/>
    <property type="match status" value="1"/>
</dbReference>
<dbReference type="GO" id="GO:0043564">
    <property type="term" value="C:Ku70:Ku80 complex"/>
    <property type="evidence" value="ECO:0007669"/>
    <property type="project" value="InterPro"/>
</dbReference>
<evidence type="ECO:0000256" key="18">
    <source>
        <dbReference type="ARBA" id="ARBA00047995"/>
    </source>
</evidence>
<dbReference type="PANTHER" id="PTHR12604">
    <property type="entry name" value="KU AUTOANTIGEN DNA HELICASE"/>
    <property type="match status" value="1"/>
</dbReference>
<evidence type="ECO:0000313" key="22">
    <source>
        <dbReference type="EnsemblFungi" id="EJT81839"/>
    </source>
</evidence>